<dbReference type="Proteomes" id="UP000198327">
    <property type="component" value="Unassembled WGS sequence"/>
</dbReference>
<organism evidence="2 3">
    <name type="scientific">Rhodococcoides kyotonense</name>
    <dbReference type="NCBI Taxonomy" id="398843"/>
    <lineage>
        <taxon>Bacteria</taxon>
        <taxon>Bacillati</taxon>
        <taxon>Actinomycetota</taxon>
        <taxon>Actinomycetes</taxon>
        <taxon>Mycobacteriales</taxon>
        <taxon>Nocardiaceae</taxon>
        <taxon>Rhodococcoides</taxon>
    </lineage>
</organism>
<feature type="transmembrane region" description="Helical" evidence="1">
    <location>
        <begin position="29"/>
        <end position="51"/>
    </location>
</feature>
<keyword evidence="1" id="KW-0812">Transmembrane</keyword>
<feature type="transmembrane region" description="Helical" evidence="1">
    <location>
        <begin position="79"/>
        <end position="101"/>
    </location>
</feature>
<sequence length="141" mass="14774">MTFARPALLAATSQQNVQRQRHSLQTLRYGQGMIIVAVVLLVAGATSATAFNTRLSILNRGHRLPWLSGRYPVAPPLRVRALAGAATGASLLGALIVSLHAEASGPLAAAAVSGIVTVVPLLLPHVAITFWHNKTTRAEAS</sequence>
<dbReference type="EMBL" id="FZOW01000030">
    <property type="protein sequence ID" value="SNT50150.1"/>
    <property type="molecule type" value="Genomic_DNA"/>
</dbReference>
<feature type="transmembrane region" description="Helical" evidence="1">
    <location>
        <begin position="107"/>
        <end position="131"/>
    </location>
</feature>
<keyword evidence="3" id="KW-1185">Reference proteome</keyword>
<keyword evidence="1" id="KW-0472">Membrane</keyword>
<keyword evidence="1" id="KW-1133">Transmembrane helix</keyword>
<proteinExistence type="predicted"/>
<dbReference type="AlphaFoldDB" id="A0A239N606"/>
<protein>
    <submittedName>
        <fullName evidence="2">Uncharacterized protein</fullName>
    </submittedName>
</protein>
<evidence type="ECO:0000256" key="1">
    <source>
        <dbReference type="SAM" id="Phobius"/>
    </source>
</evidence>
<name>A0A239N606_9NOCA</name>
<reference evidence="3" key="1">
    <citation type="submission" date="2017-06" db="EMBL/GenBank/DDBJ databases">
        <authorList>
            <person name="Varghese N."/>
            <person name="Submissions S."/>
        </authorList>
    </citation>
    <scope>NUCLEOTIDE SEQUENCE [LARGE SCALE GENOMIC DNA]</scope>
    <source>
        <strain evidence="3">JCM 23211</strain>
    </source>
</reference>
<evidence type="ECO:0000313" key="3">
    <source>
        <dbReference type="Proteomes" id="UP000198327"/>
    </source>
</evidence>
<evidence type="ECO:0000313" key="2">
    <source>
        <dbReference type="EMBL" id="SNT50150.1"/>
    </source>
</evidence>
<accession>A0A239N606</accession>
<gene>
    <name evidence="2" type="ORF">SAMN05421642_1306</name>
</gene>